<protein>
    <recommendedName>
        <fullName evidence="3">DUF1631 domain-containing protein</fullName>
    </recommendedName>
</protein>
<comment type="caution">
    <text evidence="1">The sequence shown here is derived from an EMBL/GenBank/DDBJ whole genome shotgun (WGS) entry which is preliminary data.</text>
</comment>
<dbReference type="Proteomes" id="UP000584642">
    <property type="component" value="Unassembled WGS sequence"/>
</dbReference>
<evidence type="ECO:0008006" key="3">
    <source>
        <dbReference type="Google" id="ProtNLM"/>
    </source>
</evidence>
<dbReference type="EMBL" id="JABFDB010000018">
    <property type="protein sequence ID" value="NYZ22429.1"/>
    <property type="molecule type" value="Genomic_DNA"/>
</dbReference>
<reference evidence="1 2" key="1">
    <citation type="submission" date="2020-05" db="EMBL/GenBank/DDBJ databases">
        <title>Azospirillum oleiclasticum sp. nov, a nitrogen-fixing and heavy crude oil-emulsifying bacterium isolated from the crude oil of Yumen Oilfield.</title>
        <authorList>
            <person name="Wu D."/>
            <person name="Cai M."/>
            <person name="Zhang X."/>
        </authorList>
    </citation>
    <scope>NUCLEOTIDE SEQUENCE [LARGE SCALE GENOMIC DNA]</scope>
    <source>
        <strain evidence="1 2">ROY-1-1-2</strain>
    </source>
</reference>
<sequence>MSREPDLLAGLERRLNEIPEAKFVEIVRLLEQIGEHPRVRETFETIRPRLARVRPMRRLTLKRVFCDPFEDVLDTAPPGDATHGHISRAIIDPLWRVVEERADARHMQAMQQQVRGIAATDGHARHTLGCRLWYVAATTLRQALKEAEQNPRQRRALLGGGEELLAEARQAVEYLEIGHAIAEVKRVLSPKPFLELLPEHVAFIEEHVVEVAKAGTNKPACLLAVAAARLREPAELLAALGGMEFGKARREKAAVFAALSGIVVDGLEERAGSADRAPPDPNAAVTMAEQLVESLESTHSVMSLVNETKYDERLGGVRSAVGRMVEQAVLTPAAGSILGSLPVPATDAVPMLPPDDGAQLQAEDHARALRRCQRFAGAIGLDHAVSETLATIGKGVEKQVGRVLDSLGRTGVGGEERDTVEQSLFYAVRLMELVAGSGHADELLRRTMETLDGPTAG</sequence>
<proteinExistence type="predicted"/>
<evidence type="ECO:0000313" key="2">
    <source>
        <dbReference type="Proteomes" id="UP000584642"/>
    </source>
</evidence>
<dbReference type="RefSeq" id="WP_180284208.1">
    <property type="nucleotide sequence ID" value="NZ_JABFDB010000018.1"/>
</dbReference>
<accession>A0ABX2THD8</accession>
<organism evidence="1 2">
    <name type="scientific">Azospirillum oleiclasticum</name>
    <dbReference type="NCBI Taxonomy" id="2735135"/>
    <lineage>
        <taxon>Bacteria</taxon>
        <taxon>Pseudomonadati</taxon>
        <taxon>Pseudomonadota</taxon>
        <taxon>Alphaproteobacteria</taxon>
        <taxon>Rhodospirillales</taxon>
        <taxon>Azospirillaceae</taxon>
        <taxon>Azospirillum</taxon>
    </lineage>
</organism>
<keyword evidence="2" id="KW-1185">Reference proteome</keyword>
<evidence type="ECO:0000313" key="1">
    <source>
        <dbReference type="EMBL" id="NYZ22429.1"/>
    </source>
</evidence>
<gene>
    <name evidence="1" type="ORF">HND93_22195</name>
</gene>
<name>A0ABX2THD8_9PROT</name>